<dbReference type="Proteomes" id="UP001212823">
    <property type="component" value="Unassembled WGS sequence"/>
</dbReference>
<evidence type="ECO:0000313" key="2">
    <source>
        <dbReference type="EMBL" id="MDB8017934.1"/>
    </source>
</evidence>
<gene>
    <name evidence="2" type="ORF">PNE45_07800</name>
</gene>
<name>A0AAP3Q2C4_9FIRM</name>
<dbReference type="AlphaFoldDB" id="A0AAP3Q2C4"/>
<feature type="signal peptide" evidence="1">
    <location>
        <begin position="1"/>
        <end position="20"/>
    </location>
</feature>
<protein>
    <recommendedName>
        <fullName evidence="4">Lipoprotein</fullName>
    </recommendedName>
</protein>
<proteinExistence type="predicted"/>
<dbReference type="EMBL" id="JAQLYE010000011">
    <property type="protein sequence ID" value="MDB8017934.1"/>
    <property type="molecule type" value="Genomic_DNA"/>
</dbReference>
<evidence type="ECO:0000256" key="1">
    <source>
        <dbReference type="SAM" id="SignalP"/>
    </source>
</evidence>
<keyword evidence="1" id="KW-0732">Signal</keyword>
<feature type="chain" id="PRO_5042842033" description="Lipoprotein" evidence="1">
    <location>
        <begin position="21"/>
        <end position="318"/>
    </location>
</feature>
<dbReference type="RefSeq" id="WP_306775497.1">
    <property type="nucleotide sequence ID" value="NZ_JADPAO010000011.1"/>
</dbReference>
<comment type="caution">
    <text evidence="2">The sequence shown here is derived from an EMBL/GenBank/DDBJ whole genome shotgun (WGS) entry which is preliminary data.</text>
</comment>
<reference evidence="2" key="1">
    <citation type="submission" date="2023-01" db="EMBL/GenBank/DDBJ databases">
        <title>Human gut microbiome strain richness.</title>
        <authorList>
            <person name="Chen-Liaw A."/>
        </authorList>
    </citation>
    <scope>NUCLEOTIDE SEQUENCE</scope>
    <source>
        <strain evidence="2">1001283st1_D2_1001283B150209_150212</strain>
    </source>
</reference>
<evidence type="ECO:0008006" key="4">
    <source>
        <dbReference type="Google" id="ProtNLM"/>
    </source>
</evidence>
<evidence type="ECO:0000313" key="3">
    <source>
        <dbReference type="Proteomes" id="UP001212823"/>
    </source>
</evidence>
<accession>A0AAP3Q2C4</accession>
<organism evidence="2 3">
    <name type="scientific">Agathobacter rectalis</name>
    <dbReference type="NCBI Taxonomy" id="39491"/>
    <lineage>
        <taxon>Bacteria</taxon>
        <taxon>Bacillati</taxon>
        <taxon>Bacillota</taxon>
        <taxon>Clostridia</taxon>
        <taxon>Lachnospirales</taxon>
        <taxon>Lachnospiraceae</taxon>
        <taxon>Agathobacter</taxon>
    </lineage>
</organism>
<dbReference type="PROSITE" id="PS51257">
    <property type="entry name" value="PROKAR_LIPOPROTEIN"/>
    <property type="match status" value="1"/>
</dbReference>
<sequence length="318" mass="36516">MRIRCIIKILLLSTILSSCGNINDYTNDEMNLVQNSNVSVEKEVSCIANIYKCVKDEQTGKEKYGLLLNESLVYQGGVFSIGASMYIKNEMIDDKDISILCVLLLDGVPIQYSIDGSKSAVMQYIMLQNGVEKRIKIDFIPDGLSEKSKNIVLLGIPFAEKEKITIYENDILYCAQKIVSLYDNNLECDEIIQPTYNYIESIDEVIRDEIKEQGLIYEQEKYIHNFIYSNEVGEYFTSDIKEGKNETLLFCDGKLFPGFDKKEYFLWQGKDKYINMEVNTETLSKGEHVMFVVTVECIDDYITAGKSLNRKVYINEEK</sequence>